<proteinExistence type="predicted"/>
<protein>
    <submittedName>
        <fullName evidence="2">Uncharacterized protein</fullName>
    </submittedName>
</protein>
<name>A0ABV3Q5G7_9BACL</name>
<dbReference type="EMBL" id="JBFMIA010000012">
    <property type="protein sequence ID" value="MEW9502574.1"/>
    <property type="molecule type" value="Genomic_DNA"/>
</dbReference>
<keyword evidence="1" id="KW-0732">Signal</keyword>
<reference evidence="2 3" key="1">
    <citation type="journal article" date="1979" name="Int. J. Syst. Evol. Microbiol.">
        <title>Bacillus globisporus subsp. marinus subsp. nov.</title>
        <authorList>
            <person name="Liu H."/>
        </authorList>
    </citation>
    <scope>NUCLEOTIDE SEQUENCE [LARGE SCALE GENOMIC DNA]</scope>
    <source>
        <strain evidence="2 3">DSM 1297</strain>
    </source>
</reference>
<evidence type="ECO:0000313" key="3">
    <source>
        <dbReference type="Proteomes" id="UP001556040"/>
    </source>
</evidence>
<dbReference type="RefSeq" id="WP_367780066.1">
    <property type="nucleotide sequence ID" value="NZ_JBFMIA010000012.1"/>
</dbReference>
<organism evidence="2 3">
    <name type="scientific">Jeotgalibacillus marinus</name>
    <dbReference type="NCBI Taxonomy" id="86667"/>
    <lineage>
        <taxon>Bacteria</taxon>
        <taxon>Bacillati</taxon>
        <taxon>Bacillota</taxon>
        <taxon>Bacilli</taxon>
        <taxon>Bacillales</taxon>
        <taxon>Caryophanaceae</taxon>
        <taxon>Jeotgalibacillus</taxon>
    </lineage>
</organism>
<evidence type="ECO:0000313" key="2">
    <source>
        <dbReference type="EMBL" id="MEW9502574.1"/>
    </source>
</evidence>
<feature type="chain" id="PRO_5047026404" evidence="1">
    <location>
        <begin position="22"/>
        <end position="255"/>
    </location>
</feature>
<dbReference type="Proteomes" id="UP001556040">
    <property type="component" value="Unassembled WGS sequence"/>
</dbReference>
<sequence>MFKKIITSGLAVTMLMGGAHAMASEKEDHEATINQENTVSYSFDEQDHNFLPGISDYLKFAGEPHMIEHQHYLSDLPEEIEGNKGLLMGSNNFGVQNFLYTTKKVDADLDLKPNTTYNVEFDVNIATNAPKDSRGLYGSPADDQAIKAGVTTFKPKSEVTRMIDGPRGSFYAINMDLGMGLVSGTDAIMLGDMAKPTSLGFETYELKNVNNENEPFVITTDQNANLWLTVGTHSFFGGKTTFYLTEISVTAREVE</sequence>
<evidence type="ECO:0000256" key="1">
    <source>
        <dbReference type="SAM" id="SignalP"/>
    </source>
</evidence>
<feature type="signal peptide" evidence="1">
    <location>
        <begin position="1"/>
        <end position="21"/>
    </location>
</feature>
<keyword evidence="3" id="KW-1185">Reference proteome</keyword>
<comment type="caution">
    <text evidence="2">The sequence shown here is derived from an EMBL/GenBank/DDBJ whole genome shotgun (WGS) entry which is preliminary data.</text>
</comment>
<accession>A0ABV3Q5G7</accession>
<gene>
    <name evidence="2" type="ORF">AB1471_12320</name>
</gene>